<sequence>MLEIRYNKQTKELTGWWGSRFGNHDIKLKNRPNEAIVALDISIPDKSPDAWLYDKATKTLIPNLNYVEPKPSRNLVAEVDALKEQVKELTK</sequence>
<proteinExistence type="predicted"/>
<gene>
    <name evidence="1" type="ORF">LCGC14_2479940</name>
</gene>
<name>A0A0F9E1J0_9ZZZZ</name>
<reference evidence="1" key="1">
    <citation type="journal article" date="2015" name="Nature">
        <title>Complex archaea that bridge the gap between prokaryotes and eukaryotes.</title>
        <authorList>
            <person name="Spang A."/>
            <person name="Saw J.H."/>
            <person name="Jorgensen S.L."/>
            <person name="Zaremba-Niedzwiedzka K."/>
            <person name="Martijn J."/>
            <person name="Lind A.E."/>
            <person name="van Eijk R."/>
            <person name="Schleper C."/>
            <person name="Guy L."/>
            <person name="Ettema T.J."/>
        </authorList>
    </citation>
    <scope>NUCLEOTIDE SEQUENCE</scope>
</reference>
<protein>
    <submittedName>
        <fullName evidence="1">Uncharacterized protein</fullName>
    </submittedName>
</protein>
<organism evidence="1">
    <name type="scientific">marine sediment metagenome</name>
    <dbReference type="NCBI Taxonomy" id="412755"/>
    <lineage>
        <taxon>unclassified sequences</taxon>
        <taxon>metagenomes</taxon>
        <taxon>ecological metagenomes</taxon>
    </lineage>
</organism>
<evidence type="ECO:0000313" key="1">
    <source>
        <dbReference type="EMBL" id="KKL17998.1"/>
    </source>
</evidence>
<dbReference type="EMBL" id="LAZR01039039">
    <property type="protein sequence ID" value="KKL17998.1"/>
    <property type="molecule type" value="Genomic_DNA"/>
</dbReference>
<accession>A0A0F9E1J0</accession>
<dbReference type="AlphaFoldDB" id="A0A0F9E1J0"/>
<comment type="caution">
    <text evidence="1">The sequence shown here is derived from an EMBL/GenBank/DDBJ whole genome shotgun (WGS) entry which is preliminary data.</text>
</comment>